<sequence length="80" mass="8171">MVAATAVADKVADKAAAAVETTSSRTVSRDFSPPAASGTDPRRQEHPSGDRNITGFASLAPAPRAWKIRLPDQAPASAGA</sequence>
<evidence type="ECO:0000256" key="1">
    <source>
        <dbReference type="SAM" id="MobiDB-lite"/>
    </source>
</evidence>
<feature type="region of interest" description="Disordered" evidence="1">
    <location>
        <begin position="1"/>
        <end position="58"/>
    </location>
</feature>
<feature type="compositionally biased region" description="Basic and acidic residues" evidence="1">
    <location>
        <begin position="40"/>
        <end position="49"/>
    </location>
</feature>
<evidence type="ECO:0000313" key="3">
    <source>
        <dbReference type="Proteomes" id="UP000214720"/>
    </source>
</evidence>
<proteinExistence type="predicted"/>
<feature type="compositionally biased region" description="Low complexity" evidence="1">
    <location>
        <begin position="1"/>
        <end position="19"/>
    </location>
</feature>
<dbReference type="EMBL" id="MTHB01000262">
    <property type="protein sequence ID" value="OXC72772.1"/>
    <property type="molecule type" value="Genomic_DNA"/>
</dbReference>
<organism evidence="2 3">
    <name type="scientific">Caballeronia sordidicola</name>
    <name type="common">Burkholderia sordidicola</name>
    <dbReference type="NCBI Taxonomy" id="196367"/>
    <lineage>
        <taxon>Bacteria</taxon>
        <taxon>Pseudomonadati</taxon>
        <taxon>Pseudomonadota</taxon>
        <taxon>Betaproteobacteria</taxon>
        <taxon>Burkholderiales</taxon>
        <taxon>Burkholderiaceae</taxon>
        <taxon>Caballeronia</taxon>
    </lineage>
</organism>
<dbReference type="AlphaFoldDB" id="A0A226WNL6"/>
<gene>
    <name evidence="2" type="ORF">BSU04_39690</name>
</gene>
<dbReference type="Proteomes" id="UP000214720">
    <property type="component" value="Unassembled WGS sequence"/>
</dbReference>
<reference evidence="3" key="1">
    <citation type="submission" date="2017-01" db="EMBL/GenBank/DDBJ databases">
        <title>Genome Analysis of Deinococcus marmoris KOPRI26562.</title>
        <authorList>
            <person name="Kim J.H."/>
            <person name="Oh H.-M."/>
        </authorList>
    </citation>
    <scope>NUCLEOTIDE SEQUENCE [LARGE SCALE GENOMIC DNA]</scope>
    <source>
        <strain evidence="3">PAMC 26633</strain>
    </source>
</reference>
<comment type="caution">
    <text evidence="2">The sequence shown here is derived from an EMBL/GenBank/DDBJ whole genome shotgun (WGS) entry which is preliminary data.</text>
</comment>
<protein>
    <submittedName>
        <fullName evidence="2">Uncharacterized protein</fullName>
    </submittedName>
</protein>
<accession>A0A226WNL6</accession>
<evidence type="ECO:0000313" key="2">
    <source>
        <dbReference type="EMBL" id="OXC72772.1"/>
    </source>
</evidence>
<name>A0A226WNL6_CABSO</name>